<accession>A0A7M4FDU8</accession>
<reference evidence="1" key="1">
    <citation type="submission" date="2025-08" db="UniProtKB">
        <authorList>
            <consortium name="Ensembl"/>
        </authorList>
    </citation>
    <scope>IDENTIFICATION</scope>
</reference>
<reference evidence="1" key="2">
    <citation type="submission" date="2025-09" db="UniProtKB">
        <authorList>
            <consortium name="Ensembl"/>
        </authorList>
    </citation>
    <scope>IDENTIFICATION</scope>
</reference>
<evidence type="ECO:0000313" key="2">
    <source>
        <dbReference type="Proteomes" id="UP000594220"/>
    </source>
</evidence>
<keyword evidence="2" id="KW-1185">Reference proteome</keyword>
<sequence>LWQTYLLCRNTPVDGDLGWLSMRVLQCGGCLPINPGPWICAWGRDRLPMLAWLFTTLPLAQELRVMPCASAPATGTSSTDRGMERSIQVVNQRVRHWCHWEGFGFHDHSLLFGERQ</sequence>
<name>A0A7M4FDU8_CROPO</name>
<protein>
    <submittedName>
        <fullName evidence="1">Uncharacterized protein</fullName>
    </submittedName>
</protein>
<dbReference type="AlphaFoldDB" id="A0A7M4FDU8"/>
<proteinExistence type="predicted"/>
<organism evidence="1 2">
    <name type="scientific">Crocodylus porosus</name>
    <name type="common">Saltwater crocodile</name>
    <name type="synonym">Estuarine crocodile</name>
    <dbReference type="NCBI Taxonomy" id="8502"/>
    <lineage>
        <taxon>Eukaryota</taxon>
        <taxon>Metazoa</taxon>
        <taxon>Chordata</taxon>
        <taxon>Craniata</taxon>
        <taxon>Vertebrata</taxon>
        <taxon>Euteleostomi</taxon>
        <taxon>Archelosauria</taxon>
        <taxon>Archosauria</taxon>
        <taxon>Crocodylia</taxon>
        <taxon>Longirostres</taxon>
        <taxon>Crocodylidae</taxon>
        <taxon>Crocodylus</taxon>
    </lineage>
</organism>
<dbReference type="Ensembl" id="ENSCPRT00005026178.1">
    <property type="protein sequence ID" value="ENSCPRP00005022388.1"/>
    <property type="gene ID" value="ENSCPRG00005015611.1"/>
</dbReference>
<evidence type="ECO:0000313" key="1">
    <source>
        <dbReference type="Ensembl" id="ENSCPRP00005022388.1"/>
    </source>
</evidence>
<dbReference type="Proteomes" id="UP000594220">
    <property type="component" value="Unplaced"/>
</dbReference>